<reference evidence="1 2" key="1">
    <citation type="submission" date="2014-07" db="EMBL/GenBank/DDBJ databases">
        <title>Draft genome of Clostridium sulfidigenes 113A isolated from sediments associated with methane hydrate from Krishna Godavari basin.</title>
        <authorList>
            <person name="Honkalas V.S."/>
            <person name="Dabir A.P."/>
            <person name="Arora P."/>
            <person name="Dhakephalkar P.K."/>
        </authorList>
    </citation>
    <scope>NUCLEOTIDE SEQUENCE [LARGE SCALE GENOMIC DNA]</scope>
    <source>
        <strain evidence="1 2">113A</strain>
    </source>
</reference>
<name>A0A084JIZ5_9CLOT</name>
<accession>A0A084JIZ5</accession>
<evidence type="ECO:0000313" key="1">
    <source>
        <dbReference type="EMBL" id="KEZ88929.1"/>
    </source>
</evidence>
<dbReference type="Proteomes" id="UP000028542">
    <property type="component" value="Unassembled WGS sequence"/>
</dbReference>
<dbReference type="RefSeq" id="WP_035129429.1">
    <property type="nucleotide sequence ID" value="NZ_JPMD01000001.1"/>
</dbReference>
<proteinExistence type="predicted"/>
<comment type="caution">
    <text evidence="1">The sequence shown here is derived from an EMBL/GenBank/DDBJ whole genome shotgun (WGS) entry which is preliminary data.</text>
</comment>
<evidence type="ECO:0000313" key="2">
    <source>
        <dbReference type="Proteomes" id="UP000028542"/>
    </source>
</evidence>
<dbReference type="eggNOG" id="ENOG50340PI">
    <property type="taxonomic scope" value="Bacteria"/>
</dbReference>
<organism evidence="1 2">
    <name type="scientific">Clostridium sulfidigenes</name>
    <dbReference type="NCBI Taxonomy" id="318464"/>
    <lineage>
        <taxon>Bacteria</taxon>
        <taxon>Bacillati</taxon>
        <taxon>Bacillota</taxon>
        <taxon>Clostridia</taxon>
        <taxon>Eubacteriales</taxon>
        <taxon>Clostridiaceae</taxon>
        <taxon>Clostridium</taxon>
    </lineage>
</organism>
<sequence length="133" mass="15135">MAKKTKLLLLLCILIIIVLLNKCSTTDGNYKTNKAKEHSSKSSIEMTYKSFKGYKYKILKLDMDDQLTLNIKVENEGGNLAILLIDEDDHTLYKIENIDNSLIQTIVIPHDGKYKIQVEGDHSGSFKISWDVD</sequence>
<gene>
    <name evidence="1" type="ORF">IO99_01870</name>
</gene>
<evidence type="ECO:0008006" key="3">
    <source>
        <dbReference type="Google" id="ProtNLM"/>
    </source>
</evidence>
<keyword evidence="2" id="KW-1185">Reference proteome</keyword>
<dbReference type="EMBL" id="JPMD01000001">
    <property type="protein sequence ID" value="KEZ88929.1"/>
    <property type="molecule type" value="Genomic_DNA"/>
</dbReference>
<protein>
    <recommendedName>
        <fullName evidence="3">Peptidase C-terminal archaeal/bacterial domain-containing protein</fullName>
    </recommendedName>
</protein>
<dbReference type="AlphaFoldDB" id="A0A084JIZ5"/>